<evidence type="ECO:0000313" key="2">
    <source>
        <dbReference type="EMBL" id="MFC6202815.1"/>
    </source>
</evidence>
<feature type="transmembrane region" description="Helical" evidence="1">
    <location>
        <begin position="28"/>
        <end position="46"/>
    </location>
</feature>
<dbReference type="RefSeq" id="WP_137616066.1">
    <property type="nucleotide sequence ID" value="NZ_BJDI01000006.1"/>
</dbReference>
<dbReference type="InterPro" id="IPR032083">
    <property type="entry name" value="DUF4811"/>
</dbReference>
<keyword evidence="1" id="KW-1133">Transmembrane helix</keyword>
<feature type="transmembrane region" description="Helical" evidence="1">
    <location>
        <begin position="5"/>
        <end position="22"/>
    </location>
</feature>
<evidence type="ECO:0000256" key="1">
    <source>
        <dbReference type="SAM" id="Phobius"/>
    </source>
</evidence>
<evidence type="ECO:0000313" key="3">
    <source>
        <dbReference type="Proteomes" id="UP001596171"/>
    </source>
</evidence>
<proteinExistence type="predicted"/>
<accession>A0ABW1SMH8</accession>
<dbReference type="Proteomes" id="UP001596171">
    <property type="component" value="Unassembled WGS sequence"/>
</dbReference>
<name>A0ABW1SMH8_9LACO</name>
<keyword evidence="1" id="KW-0472">Membrane</keyword>
<keyword evidence="3" id="KW-1185">Reference proteome</keyword>
<organism evidence="2 3">
    <name type="scientific">Lactiplantibacillus nangangensis</name>
    <dbReference type="NCBI Taxonomy" id="2559917"/>
    <lineage>
        <taxon>Bacteria</taxon>
        <taxon>Bacillati</taxon>
        <taxon>Bacillota</taxon>
        <taxon>Bacilli</taxon>
        <taxon>Lactobacillales</taxon>
        <taxon>Lactobacillaceae</taxon>
        <taxon>Lactiplantibacillus</taxon>
    </lineage>
</organism>
<reference evidence="3" key="1">
    <citation type="journal article" date="2019" name="Int. J. Syst. Evol. Microbiol.">
        <title>The Global Catalogue of Microorganisms (GCM) 10K type strain sequencing project: providing services to taxonomists for standard genome sequencing and annotation.</title>
        <authorList>
            <consortium name="The Broad Institute Genomics Platform"/>
            <consortium name="The Broad Institute Genome Sequencing Center for Infectious Disease"/>
            <person name="Wu L."/>
            <person name="Ma J."/>
        </authorList>
    </citation>
    <scope>NUCLEOTIDE SEQUENCE [LARGE SCALE GENOMIC DNA]</scope>
    <source>
        <strain evidence="3">CCM 8930</strain>
    </source>
</reference>
<keyword evidence="1" id="KW-0812">Transmembrane</keyword>
<dbReference type="EMBL" id="JBHSSE010000028">
    <property type="protein sequence ID" value="MFC6202815.1"/>
    <property type="molecule type" value="Genomic_DNA"/>
</dbReference>
<gene>
    <name evidence="2" type="ORF">ACFP1L_13160</name>
</gene>
<protein>
    <submittedName>
        <fullName evidence="2">DUF4811 domain-containing protein</fullName>
    </submittedName>
</protein>
<dbReference type="Pfam" id="PF16069">
    <property type="entry name" value="DUF4811"/>
    <property type="match status" value="1"/>
</dbReference>
<sequence>MIIGLLILATFVYAGFMIFSPASFKRTLWIAASFIVIAGSLIALILNDNYHWGMRQVSATRVQKLAPLQSKQRALGIKRLGTGSERVIVYRTADQPEKIQKTSTQSTTTTLKTSQSAQVKITTTHWAYRNHLAKVCFNLGKDNHQFASRHYTFQYPTTWHTITK</sequence>
<comment type="caution">
    <text evidence="2">The sequence shown here is derived from an EMBL/GenBank/DDBJ whole genome shotgun (WGS) entry which is preliminary data.</text>
</comment>